<keyword evidence="1" id="KW-1133">Transmembrane helix</keyword>
<name>A0A1C3EKL3_9GAMM</name>
<keyword evidence="1" id="KW-0812">Transmembrane</keyword>
<feature type="transmembrane region" description="Helical" evidence="1">
    <location>
        <begin position="12"/>
        <end position="34"/>
    </location>
</feature>
<sequence>MDVSLTHVKNVVIAISLFLFLGVGFFLPELVVFLTKGEKEETTKFCELGIESCHFPLATVSLSVPIIKPLEEAELKVVLASSAPELMLELHGREMDMGVYRLKLQKQKAGQYTGTMFLPVCTQKEMSWEGHIVEESEDVRFPISIRMSR</sequence>
<keyword evidence="3" id="KW-1185">Reference proteome</keyword>
<gene>
    <name evidence="2" type="ORF">A8L45_09075</name>
</gene>
<dbReference type="AlphaFoldDB" id="A0A1C3EKL3"/>
<reference evidence="2 3" key="1">
    <citation type="submission" date="2016-05" db="EMBL/GenBank/DDBJ databases">
        <title>Genomic Taxonomy of the Vibrionaceae.</title>
        <authorList>
            <person name="Gomez-Gil B."/>
            <person name="Enciso-Ibarra J."/>
        </authorList>
    </citation>
    <scope>NUCLEOTIDE SEQUENCE [LARGE SCALE GENOMIC DNA]</scope>
    <source>
        <strain evidence="2 3">CAIM 1920</strain>
    </source>
</reference>
<organism evidence="2 3">
    <name type="scientific">Veronia pacifica</name>
    <dbReference type="NCBI Taxonomy" id="1080227"/>
    <lineage>
        <taxon>Bacteria</taxon>
        <taxon>Pseudomonadati</taxon>
        <taxon>Pseudomonadota</taxon>
        <taxon>Gammaproteobacteria</taxon>
        <taxon>Vibrionales</taxon>
        <taxon>Vibrionaceae</taxon>
        <taxon>Veronia</taxon>
    </lineage>
</organism>
<evidence type="ECO:0000256" key="1">
    <source>
        <dbReference type="SAM" id="Phobius"/>
    </source>
</evidence>
<protein>
    <submittedName>
        <fullName evidence="2">Uncharacterized protein</fullName>
    </submittedName>
</protein>
<proteinExistence type="predicted"/>
<dbReference type="EMBL" id="LYBM01000013">
    <property type="protein sequence ID" value="ODA33772.1"/>
    <property type="molecule type" value="Genomic_DNA"/>
</dbReference>
<dbReference type="Proteomes" id="UP000094936">
    <property type="component" value="Unassembled WGS sequence"/>
</dbReference>
<accession>A0A1C3EKL3</accession>
<evidence type="ECO:0000313" key="3">
    <source>
        <dbReference type="Proteomes" id="UP000094936"/>
    </source>
</evidence>
<keyword evidence="1" id="KW-0472">Membrane</keyword>
<dbReference type="STRING" id="1080227.A8L45_09075"/>
<comment type="caution">
    <text evidence="2">The sequence shown here is derived from an EMBL/GenBank/DDBJ whole genome shotgun (WGS) entry which is preliminary data.</text>
</comment>
<evidence type="ECO:0000313" key="2">
    <source>
        <dbReference type="EMBL" id="ODA33772.1"/>
    </source>
</evidence>
<dbReference type="RefSeq" id="WP_068901447.1">
    <property type="nucleotide sequence ID" value="NZ_LYBM01000013.1"/>
</dbReference>